<protein>
    <submittedName>
        <fullName evidence="2">Uncharacterized protein</fullName>
    </submittedName>
</protein>
<evidence type="ECO:0000313" key="2">
    <source>
        <dbReference type="EMBL" id="KAB2934709.1"/>
    </source>
</evidence>
<keyword evidence="1" id="KW-1133">Transmembrane helix</keyword>
<gene>
    <name evidence="2" type="ORF">F9K24_02740</name>
</gene>
<organism evidence="2 3">
    <name type="scientific">Leptonema illini</name>
    <dbReference type="NCBI Taxonomy" id="183"/>
    <lineage>
        <taxon>Bacteria</taxon>
        <taxon>Pseudomonadati</taxon>
        <taxon>Spirochaetota</taxon>
        <taxon>Spirochaetia</taxon>
        <taxon>Leptospirales</taxon>
        <taxon>Leptospiraceae</taxon>
        <taxon>Leptonema</taxon>
    </lineage>
</organism>
<comment type="caution">
    <text evidence="2">The sequence shown here is derived from an EMBL/GenBank/DDBJ whole genome shotgun (WGS) entry which is preliminary data.</text>
</comment>
<dbReference type="InterPro" id="IPR026876">
    <property type="entry name" value="Fn3_assoc_repeat"/>
</dbReference>
<dbReference type="EMBL" id="WBUI01000002">
    <property type="protein sequence ID" value="KAB2934709.1"/>
    <property type="molecule type" value="Genomic_DNA"/>
</dbReference>
<dbReference type="Proteomes" id="UP000460298">
    <property type="component" value="Unassembled WGS sequence"/>
</dbReference>
<dbReference type="AlphaFoldDB" id="A0A833H4R7"/>
<keyword evidence="1" id="KW-0812">Transmembrane</keyword>
<evidence type="ECO:0000256" key="1">
    <source>
        <dbReference type="SAM" id="Phobius"/>
    </source>
</evidence>
<evidence type="ECO:0000313" key="3">
    <source>
        <dbReference type="Proteomes" id="UP000460298"/>
    </source>
</evidence>
<name>A0A833H4R7_9LEPT</name>
<feature type="transmembrane region" description="Helical" evidence="1">
    <location>
        <begin position="7"/>
        <end position="26"/>
    </location>
</feature>
<dbReference type="Pfam" id="PF13287">
    <property type="entry name" value="Fn3_assoc"/>
    <property type="match status" value="1"/>
</dbReference>
<keyword evidence="1" id="KW-0472">Membrane</keyword>
<proteinExistence type="predicted"/>
<sequence length="1025" mass="106252">MRDCFRVLFHYSIQILSALNIIVLTACTKPLGDRLPEFFLFDSIFPPLYKVSGEVTGLMGQSLILTNADGNRVQLDCPSCGVPQNFQFSFPEGMRTDSRYYVKISSYPSNPTQICDVYQNAGLIDNSHIDNVVVQCDDGYRVSGAVSGLSGSGLVITLNGTQSMTLNAGATTFSFATPERVSVDPSYVRVTSQPTNPWQTCQFNTVDGGGNAVADYAFSGDVDISGNPIVCTTNVKNVSAQIVGLAYDGLQVTINGSPYTYNAGATTTALVPTASGQPYGVFVTASPAGQQCSVVYGGGNGTTTLVQNADIVARIECNTGTYSVAGAITGLTGSGLRIQMTGAYLDTTPYTKSATPAAGATGYSFAGGLHYGDTISTLTITQQPSSPAQFCSFSSGGTSYSYTAGPVTGNVTLPSVVCSTNKLQGTVSGYTAPSTGLVVRYNDTTTATSQQIALEPGDAFTFPTVIGHSYTLSIVAQPYNPGYDCLFSNNTTTISGTISSSSVTQNISCSPTPPAEFPTISMAGVTNTVTFVGPAGAKLCYRTDGGNPACALAAGGTAYSRGGECASGSTQYGGSFTISSTTTFRAVSCLTLSAFDQSAATLYTATVAGTAATPTFSPAGGTYNNVLTAVVISSDAGSTIFYNRTGSPLDCNGTNKEGSFASGGSVYVGTPATLYAIACKAGYNPSAQTSSAYAFQVASPTISHDENGTVTISGTTAGATYYYKTDGSTPGCTGTAYSAPFAFPVNTDQPLKVIGCRSMYNQSSIVEHAVRTKASILVSGLYPGTIGYSVTQGSTVSNGTMQALAPGAVITHVRYPVVGYYYRIAITSQPTDNPGPRCYIRSATGEYFLEAQAYASMPSAGLTNYIGCPILAFSDDTSATALSSRCPVGMTWDGTNGGCTGTAGVYQYCGSAAHSCNDTAIGSYYVSSGSPLVTACSGMTLGPVTWRPFRRASQLNKLLNNVASSNIWAIPGAENGQRYWSGEAHGSPIAPGPAKALFVIAGQTYDSFNDNDFKTTAYPLFCQDQ</sequence>
<accession>A0A833H4R7</accession>
<dbReference type="PROSITE" id="PS51257">
    <property type="entry name" value="PROKAR_LIPOPROTEIN"/>
    <property type="match status" value="1"/>
</dbReference>
<reference evidence="2 3" key="1">
    <citation type="submission" date="2019-10" db="EMBL/GenBank/DDBJ databases">
        <title>Extracellular Electron Transfer in a Candidatus Methanoperedens spp. Enrichment Culture.</title>
        <authorList>
            <person name="Berger S."/>
            <person name="Rangel Shaw D."/>
            <person name="Berben T."/>
            <person name="In 'T Zandt M."/>
            <person name="Frank J."/>
            <person name="Reimann J."/>
            <person name="Jetten M.S.M."/>
            <person name="Welte C.U."/>
        </authorList>
    </citation>
    <scope>NUCLEOTIDE SEQUENCE [LARGE SCALE GENOMIC DNA]</scope>
    <source>
        <strain evidence="2">SB12</strain>
    </source>
</reference>